<keyword evidence="1" id="KW-1133">Transmembrane helix</keyword>
<dbReference type="RefSeq" id="WP_011091114.1">
    <property type="nucleotide sequence ID" value="NC_004531.1"/>
</dbReference>
<keyword evidence="1" id="KW-0472">Membrane</keyword>
<geneLocation type="plasmid" evidence="2">
    <name>pZMX101</name>
</geneLocation>
<evidence type="ECO:0000256" key="1">
    <source>
        <dbReference type="SAM" id="Phobius"/>
    </source>
</evidence>
<protein>
    <submittedName>
        <fullName evidence="2">OrfA</fullName>
    </submittedName>
</protein>
<feature type="transmembrane region" description="Helical" evidence="1">
    <location>
        <begin position="31"/>
        <end position="49"/>
    </location>
</feature>
<reference evidence="2" key="1">
    <citation type="journal article" date="2007" name="FEMS Microbiol. Lett.">
        <title>Genetic analysis of a novel plasmid pZMX101 from Halorubrum saccharovorum: determination of the minimal replicon and comparison with the related haloarchaeal plasmid pSCM201.</title>
        <authorList>
            <person name="Zhou L."/>
            <person name="Zhou M."/>
            <person name="Sun C."/>
            <person name="Xiang H."/>
            <person name="Tan H."/>
        </authorList>
    </citation>
    <scope>NUCLEOTIDE SEQUENCE</scope>
    <source>
        <plasmid evidence="2">pZMX101</plasmid>
    </source>
</reference>
<evidence type="ECO:0000313" key="2">
    <source>
        <dbReference type="EMBL" id="AAO15413.1"/>
    </source>
</evidence>
<keyword evidence="2" id="KW-0614">Plasmid</keyword>
<dbReference type="AlphaFoldDB" id="Q8J302"/>
<accession>Q8J302</accession>
<name>Q8J302_9EURY</name>
<sequence length="65" mass="6907">MSGDLPDPAPENIDGAKTVQYSHEIHHRINWGYVALGVAAILVVAYVWANVDLSGEDEEASLGGS</sequence>
<proteinExistence type="predicted"/>
<dbReference type="EMBL" id="AF389188">
    <property type="protein sequence ID" value="AAO15413.1"/>
    <property type="molecule type" value="Genomic_DNA"/>
</dbReference>
<organism evidence="2">
    <name type="scientific">Halorubrum saccharovorum</name>
    <dbReference type="NCBI Taxonomy" id="2248"/>
    <lineage>
        <taxon>Archaea</taxon>
        <taxon>Methanobacteriati</taxon>
        <taxon>Methanobacteriota</taxon>
        <taxon>Stenosarchaea group</taxon>
        <taxon>Halobacteria</taxon>
        <taxon>Halobacteriales</taxon>
        <taxon>Haloferacaceae</taxon>
        <taxon>Halorubrum</taxon>
    </lineage>
</organism>
<keyword evidence="1" id="KW-0812">Transmembrane</keyword>